<dbReference type="Gene3D" id="3.40.1740.10">
    <property type="entry name" value="VC0467-like"/>
    <property type="match status" value="1"/>
</dbReference>
<dbReference type="HAMAP" id="MF_00758">
    <property type="entry name" value="UPF0301"/>
    <property type="match status" value="1"/>
</dbReference>
<keyword evidence="4" id="KW-1185">Reference proteome</keyword>
<dbReference type="PANTHER" id="PTHR30327:SF1">
    <property type="entry name" value="UPF0301 PROTEIN YQGE"/>
    <property type="match status" value="1"/>
</dbReference>
<sequence>MDSTGFLTGQMLLAMPGIGDPRFERAVIAMCNHDEQGALGIGVGQHVAGITLHTLMRQLDIDPGVAPDAPLHVGGPVEPHRGFVLHSSDWDGEGSIDVEGLWRLTSTLDVLRAIAEGQGPSRWIAALGYAGWSAGQLDGEMAANGWFCVPGSSELLFGREAGHRWSAAFASGGIDVRLLSASSGHA</sequence>
<gene>
    <name evidence="3" type="ORF">PBT88_14635</name>
</gene>
<dbReference type="PANTHER" id="PTHR30327">
    <property type="entry name" value="UNCHARACTERIZED PROTEIN YQGE"/>
    <property type="match status" value="1"/>
</dbReference>
<evidence type="ECO:0000313" key="3">
    <source>
        <dbReference type="EMBL" id="WBO21413.1"/>
    </source>
</evidence>
<dbReference type="SUPFAM" id="SSF143456">
    <property type="entry name" value="VC0467-like"/>
    <property type="match status" value="1"/>
</dbReference>
<dbReference type="InterPro" id="IPR003774">
    <property type="entry name" value="AlgH-like"/>
</dbReference>
<dbReference type="EMBL" id="CP115174">
    <property type="protein sequence ID" value="WBO21413.1"/>
    <property type="molecule type" value="Genomic_DNA"/>
</dbReference>
<evidence type="ECO:0000313" key="4">
    <source>
        <dbReference type="Proteomes" id="UP001210865"/>
    </source>
</evidence>
<accession>A0ABY7NIU4</accession>
<organism evidence="3 4">
    <name type="scientific">Sphingomonas abietis</name>
    <dbReference type="NCBI Taxonomy" id="3012344"/>
    <lineage>
        <taxon>Bacteria</taxon>
        <taxon>Pseudomonadati</taxon>
        <taxon>Pseudomonadota</taxon>
        <taxon>Alphaproteobacteria</taxon>
        <taxon>Sphingomonadales</taxon>
        <taxon>Sphingomonadaceae</taxon>
        <taxon>Sphingomonas</taxon>
    </lineage>
</organism>
<reference evidence="3 4" key="1">
    <citation type="submission" date="2022-12" db="EMBL/GenBank/DDBJ databases">
        <title>Sphingomonas abieness sp. nov., an endophytic bacterium isolated from Abies koreana.</title>
        <authorList>
            <person name="Jiang L."/>
            <person name="Lee J."/>
        </authorList>
    </citation>
    <scope>NUCLEOTIDE SEQUENCE [LARGE SCALE GENOMIC DNA]</scope>
    <source>
        <strain evidence="4">PAMB 00755</strain>
    </source>
</reference>
<dbReference type="Proteomes" id="UP001210865">
    <property type="component" value="Chromosome"/>
</dbReference>
<name>A0ABY7NIU4_9SPHN</name>
<dbReference type="RefSeq" id="WP_270076062.1">
    <property type="nucleotide sequence ID" value="NZ_CP115174.1"/>
</dbReference>
<protein>
    <recommendedName>
        <fullName evidence="2">UPF0301 protein PBT88_14635</fullName>
    </recommendedName>
</protein>
<proteinExistence type="inferred from homology"/>
<evidence type="ECO:0000256" key="2">
    <source>
        <dbReference type="HAMAP-Rule" id="MF_00758"/>
    </source>
</evidence>
<evidence type="ECO:0000256" key="1">
    <source>
        <dbReference type="ARBA" id="ARBA00009600"/>
    </source>
</evidence>
<comment type="similarity">
    <text evidence="1 2">Belongs to the UPF0301 (AlgH) family.</text>
</comment>
<dbReference type="Pfam" id="PF02622">
    <property type="entry name" value="DUF179"/>
    <property type="match status" value="1"/>
</dbReference>